<keyword evidence="2" id="KW-1185">Reference proteome</keyword>
<reference evidence="1" key="1">
    <citation type="journal article" date="2023" name="GigaByte">
        <title>Genome assembly of the bearded iris, Iris pallida Lam.</title>
        <authorList>
            <person name="Bruccoleri R.E."/>
            <person name="Oakeley E.J."/>
            <person name="Faust A.M.E."/>
            <person name="Altorfer M."/>
            <person name="Dessus-Babus S."/>
            <person name="Burckhardt D."/>
            <person name="Oertli M."/>
            <person name="Naumann U."/>
            <person name="Petersen F."/>
            <person name="Wong J."/>
        </authorList>
    </citation>
    <scope>NUCLEOTIDE SEQUENCE</scope>
    <source>
        <strain evidence="1">GSM-AAB239-AS_SAM_17_03QT</strain>
    </source>
</reference>
<organism evidence="1 2">
    <name type="scientific">Iris pallida</name>
    <name type="common">Sweet iris</name>
    <dbReference type="NCBI Taxonomy" id="29817"/>
    <lineage>
        <taxon>Eukaryota</taxon>
        <taxon>Viridiplantae</taxon>
        <taxon>Streptophyta</taxon>
        <taxon>Embryophyta</taxon>
        <taxon>Tracheophyta</taxon>
        <taxon>Spermatophyta</taxon>
        <taxon>Magnoliopsida</taxon>
        <taxon>Liliopsida</taxon>
        <taxon>Asparagales</taxon>
        <taxon>Iridaceae</taxon>
        <taxon>Iridoideae</taxon>
        <taxon>Irideae</taxon>
        <taxon>Iris</taxon>
    </lineage>
</organism>
<dbReference type="Proteomes" id="UP001140949">
    <property type="component" value="Unassembled WGS sequence"/>
</dbReference>
<evidence type="ECO:0000313" key="1">
    <source>
        <dbReference type="EMBL" id="KAJ6827692.1"/>
    </source>
</evidence>
<gene>
    <name evidence="1" type="ORF">M6B38_366425</name>
</gene>
<protein>
    <submittedName>
        <fullName evidence="1">Basic proline-rich protein-like isoform X1</fullName>
    </submittedName>
</protein>
<evidence type="ECO:0000313" key="2">
    <source>
        <dbReference type="Proteomes" id="UP001140949"/>
    </source>
</evidence>
<name>A0AAX6GGM0_IRIPA</name>
<proteinExistence type="predicted"/>
<dbReference type="EMBL" id="JANAVB010019999">
    <property type="protein sequence ID" value="KAJ6827692.1"/>
    <property type="molecule type" value="Genomic_DNA"/>
</dbReference>
<sequence>MVSEDGQGGRTIGGMKGLRPEVGYGQAVMGLFEGYWNSGDVGGRGAWSGFGLCLDCGETGNGGGTGKSREAEETLGLGLGAVREERHRACRIGCVVFVVSGVVGHDGEIGTCDPVRRTRSLKYVNIIENFKKGTQSRCTKVCLW</sequence>
<reference evidence="1" key="2">
    <citation type="submission" date="2023-04" db="EMBL/GenBank/DDBJ databases">
        <authorList>
            <person name="Bruccoleri R.E."/>
            <person name="Oakeley E.J."/>
            <person name="Faust A.-M."/>
            <person name="Dessus-Babus S."/>
            <person name="Altorfer M."/>
            <person name="Burckhardt D."/>
            <person name="Oertli M."/>
            <person name="Naumann U."/>
            <person name="Petersen F."/>
            <person name="Wong J."/>
        </authorList>
    </citation>
    <scope>NUCLEOTIDE SEQUENCE</scope>
    <source>
        <strain evidence="1">GSM-AAB239-AS_SAM_17_03QT</strain>
        <tissue evidence="1">Leaf</tissue>
    </source>
</reference>
<accession>A0AAX6GGM0</accession>
<dbReference type="AlphaFoldDB" id="A0AAX6GGM0"/>
<comment type="caution">
    <text evidence="1">The sequence shown here is derived from an EMBL/GenBank/DDBJ whole genome shotgun (WGS) entry which is preliminary data.</text>
</comment>